<reference evidence="9" key="1">
    <citation type="submission" date="2025-08" db="UniProtKB">
        <authorList>
            <consortium name="RefSeq"/>
        </authorList>
    </citation>
    <scope>IDENTIFICATION</scope>
    <source>
        <tissue evidence="9">Whole Larva</tissue>
    </source>
</reference>
<dbReference type="Gene3D" id="3.90.190.10">
    <property type="entry name" value="Protein tyrosine phosphatase superfamily"/>
    <property type="match status" value="2"/>
</dbReference>
<dbReference type="Pfam" id="PF22785">
    <property type="entry name" value="Tc-R-P"/>
    <property type="match status" value="1"/>
</dbReference>
<dbReference type="InterPro" id="IPR029021">
    <property type="entry name" value="Prot-tyrosine_phosphatase-like"/>
</dbReference>
<evidence type="ECO:0000256" key="3">
    <source>
        <dbReference type="ARBA" id="ARBA00022801"/>
    </source>
</evidence>
<dbReference type="GeneID" id="108569686"/>
<dbReference type="SUPFAM" id="SSF52799">
    <property type="entry name" value="(Phosphotyrosine protein) phosphatases II"/>
    <property type="match status" value="2"/>
</dbReference>
<evidence type="ECO:0000259" key="7">
    <source>
        <dbReference type="PROSITE" id="PS50056"/>
    </source>
</evidence>
<evidence type="ECO:0000256" key="1">
    <source>
        <dbReference type="ARBA" id="ARBA00007315"/>
    </source>
</evidence>
<dbReference type="EC" id="3.1.3.48" evidence="2"/>
<sequence>MQDEDVLVSAAEFIKDRLYFVTLRTEEQPRATACTHYFTVEKIYNYESFFYDFGPLNISMLYSYCNKLNKKLNAVTLKHKRIVHTTTDHKRNRLNAACLIGCYAIIYLDFTPQKAFDVLNMNNHIPFIEYRDASIGEPYTISLMDCLKGLSKAKKCGFFDFTNFNQTLYEYYEHVENGDLNWIVPEKFLGFCGPHNQSRVHHGYPLHAPEFYFNYFQKNYVTTIIRLNKKIYDSNKFVNAGFEHYDLYFLDGSTPTDKILHDFMNICERAPGAVAVHCKAGLGRTGTLIGCYLMKHYKFAAKEAVAWIRMCRPGSVISHQQVWLECKQDQMWKEGEMYRMARDLKSPLCHKKGIYADMATEGLEDDVPQQVCCILKKVNTMKLNDKEEVKSPSEENASPLTQGDKLNQIKALRRQTRPLVTRPINDRKTAVLRTTAVLRSSKISPVSTLKTPTASSAARVITTKRNDETPRRSSQRKLTPTSVVSVKSSTPKTNENGWLLQVEADAKKETKQVKRAKRTLTSEKEKSTSVKVLRPSNPISLLDKTTARPKLSLPNVKNNKTL</sequence>
<evidence type="ECO:0000256" key="2">
    <source>
        <dbReference type="ARBA" id="ARBA00013064"/>
    </source>
</evidence>
<dbReference type="InterPro" id="IPR029260">
    <property type="entry name" value="DSPn"/>
</dbReference>
<dbReference type="InterPro" id="IPR044506">
    <property type="entry name" value="CDC14_C"/>
</dbReference>
<feature type="region of interest" description="Disordered" evidence="5">
    <location>
        <begin position="448"/>
        <end position="496"/>
    </location>
</feature>
<dbReference type="SMART" id="SM00404">
    <property type="entry name" value="PTPc_motif"/>
    <property type="match status" value="1"/>
</dbReference>
<dbReference type="InterPro" id="IPR000387">
    <property type="entry name" value="Tyr_Pase_dom"/>
</dbReference>
<dbReference type="InterPro" id="IPR050561">
    <property type="entry name" value="PTP"/>
</dbReference>
<dbReference type="InterPro" id="IPR020422">
    <property type="entry name" value="TYR_PHOSPHATASE_DUAL_dom"/>
</dbReference>
<dbReference type="PROSITE" id="PS50054">
    <property type="entry name" value="TYR_PHOSPHATASE_DUAL"/>
    <property type="match status" value="1"/>
</dbReference>
<evidence type="ECO:0000259" key="6">
    <source>
        <dbReference type="PROSITE" id="PS50054"/>
    </source>
</evidence>
<dbReference type="CDD" id="cd17657">
    <property type="entry name" value="CDC14_N"/>
    <property type="match status" value="1"/>
</dbReference>
<keyword evidence="8" id="KW-1185">Reference proteome</keyword>
<dbReference type="Pfam" id="PF14671">
    <property type="entry name" value="DSPn"/>
    <property type="match status" value="1"/>
</dbReference>
<dbReference type="Proteomes" id="UP000695000">
    <property type="component" value="Unplaced"/>
</dbReference>
<comment type="similarity">
    <text evidence="1">Belongs to the protein-tyrosine phosphatase family. Non-receptor class CDC14 subfamily.</text>
</comment>
<dbReference type="PROSITE" id="PS50056">
    <property type="entry name" value="TYR_PHOSPHATASE_2"/>
    <property type="match status" value="1"/>
</dbReference>
<feature type="domain" description="Tyrosine specific protein phosphatases" evidence="7">
    <location>
        <begin position="261"/>
        <end position="323"/>
    </location>
</feature>
<keyword evidence="3" id="KW-0378">Hydrolase</keyword>
<protein>
    <recommendedName>
        <fullName evidence="2">protein-tyrosine-phosphatase</fullName>
        <ecNumber evidence="2">3.1.3.48</ecNumber>
    </recommendedName>
</protein>
<organism evidence="8 9">
    <name type="scientific">Nicrophorus vespilloides</name>
    <name type="common">Boreal carrion beetle</name>
    <dbReference type="NCBI Taxonomy" id="110193"/>
    <lineage>
        <taxon>Eukaryota</taxon>
        <taxon>Metazoa</taxon>
        <taxon>Ecdysozoa</taxon>
        <taxon>Arthropoda</taxon>
        <taxon>Hexapoda</taxon>
        <taxon>Insecta</taxon>
        <taxon>Pterygota</taxon>
        <taxon>Neoptera</taxon>
        <taxon>Endopterygota</taxon>
        <taxon>Coleoptera</taxon>
        <taxon>Polyphaga</taxon>
        <taxon>Staphyliniformia</taxon>
        <taxon>Silphidae</taxon>
        <taxon>Nicrophorinae</taxon>
        <taxon>Nicrophorus</taxon>
    </lineage>
</organism>
<keyword evidence="4" id="KW-0904">Protein phosphatase</keyword>
<dbReference type="SMART" id="SM00195">
    <property type="entry name" value="DSPc"/>
    <property type="match status" value="1"/>
</dbReference>
<proteinExistence type="inferred from homology"/>
<name>A0ABM1NJ16_NICVS</name>
<dbReference type="InterPro" id="IPR016130">
    <property type="entry name" value="Tyr_Pase_AS"/>
</dbReference>
<evidence type="ECO:0000313" key="8">
    <source>
        <dbReference type="Proteomes" id="UP000695000"/>
    </source>
</evidence>
<dbReference type="RefSeq" id="XP_017786816.1">
    <property type="nucleotide sequence ID" value="XM_017931327.1"/>
</dbReference>
<dbReference type="PROSITE" id="PS00383">
    <property type="entry name" value="TYR_PHOSPHATASE_1"/>
    <property type="match status" value="1"/>
</dbReference>
<accession>A0ABM1NJ16</accession>
<dbReference type="PANTHER" id="PTHR23339">
    <property type="entry name" value="TYROSINE SPECIFIC PROTEIN PHOSPHATASE AND DUAL SPECIFICITY PROTEIN PHOSPHATASE"/>
    <property type="match status" value="1"/>
</dbReference>
<evidence type="ECO:0000256" key="4">
    <source>
        <dbReference type="ARBA" id="ARBA00022912"/>
    </source>
</evidence>
<feature type="region of interest" description="Disordered" evidence="5">
    <location>
        <begin position="513"/>
        <end position="562"/>
    </location>
</feature>
<dbReference type="CDD" id="cd14499">
    <property type="entry name" value="CDC14_C"/>
    <property type="match status" value="1"/>
</dbReference>
<gene>
    <name evidence="9" type="primary">LOC108569686</name>
</gene>
<dbReference type="InterPro" id="IPR003595">
    <property type="entry name" value="Tyr_Pase_cat"/>
</dbReference>
<feature type="domain" description="Tyrosine-protein phosphatase" evidence="6">
    <location>
        <begin position="178"/>
        <end position="337"/>
    </location>
</feature>
<evidence type="ECO:0000256" key="5">
    <source>
        <dbReference type="SAM" id="MobiDB-lite"/>
    </source>
</evidence>
<evidence type="ECO:0000313" key="9">
    <source>
        <dbReference type="RefSeq" id="XP_017786816.1"/>
    </source>
</evidence>
<feature type="compositionally biased region" description="Low complexity" evidence="5">
    <location>
        <begin position="479"/>
        <end position="493"/>
    </location>
</feature>